<proteinExistence type="predicted"/>
<organism evidence="2">
    <name type="scientific">uncultured Friedmanniella sp</name>
    <dbReference type="NCBI Taxonomy" id="335381"/>
    <lineage>
        <taxon>Bacteria</taxon>
        <taxon>Bacillati</taxon>
        <taxon>Actinomycetota</taxon>
        <taxon>Actinomycetes</taxon>
        <taxon>Propionibacteriales</taxon>
        <taxon>Nocardioidaceae</taxon>
        <taxon>Friedmanniella</taxon>
        <taxon>environmental samples</taxon>
    </lineage>
</organism>
<protein>
    <submittedName>
        <fullName evidence="2">Uncharacterized protein</fullName>
    </submittedName>
</protein>
<name>A0A6J4LEM8_9ACTN</name>
<accession>A0A6J4LEM8</accession>
<feature type="non-terminal residue" evidence="2">
    <location>
        <position position="21"/>
    </location>
</feature>
<dbReference type="AlphaFoldDB" id="A0A6J4LEM8"/>
<dbReference type="EMBL" id="CADCTS010000441">
    <property type="protein sequence ID" value="CAA9330110.1"/>
    <property type="molecule type" value="Genomic_DNA"/>
</dbReference>
<gene>
    <name evidence="2" type="ORF">AVDCRST_MAG48-3100</name>
</gene>
<evidence type="ECO:0000256" key="1">
    <source>
        <dbReference type="SAM" id="MobiDB-lite"/>
    </source>
</evidence>
<sequence>MADKLSHQLPVGCDMPPAHRG</sequence>
<reference evidence="2" key="1">
    <citation type="submission" date="2020-02" db="EMBL/GenBank/DDBJ databases">
        <authorList>
            <person name="Meier V. D."/>
        </authorList>
    </citation>
    <scope>NUCLEOTIDE SEQUENCE</scope>
    <source>
        <strain evidence="2">AVDCRST_MAG48</strain>
    </source>
</reference>
<evidence type="ECO:0000313" key="2">
    <source>
        <dbReference type="EMBL" id="CAA9330110.1"/>
    </source>
</evidence>
<feature type="region of interest" description="Disordered" evidence="1">
    <location>
        <begin position="1"/>
        <end position="21"/>
    </location>
</feature>